<name>A0A6F9DK23_9ASCI</name>
<keyword evidence="1 2" id="KW-0269">Exonuclease</keyword>
<evidence type="ECO:0000313" key="2">
    <source>
        <dbReference type="EMBL" id="CAB3263814.1"/>
    </source>
</evidence>
<dbReference type="InterPro" id="IPR011604">
    <property type="entry name" value="PDDEXK-like_dom_sf"/>
</dbReference>
<gene>
    <name evidence="2" type="primary">Mgme1-002</name>
</gene>
<comment type="function">
    <text evidence="1">Metal-dependent single-stranded DNA (ssDNA) exonuclease involved in mitochondrial genome maintenance.</text>
</comment>
<comment type="subcellular location">
    <subcellularLocation>
        <location evidence="1">Mitochondrion</location>
    </subcellularLocation>
</comment>
<keyword evidence="1" id="KW-0496">Mitochondrion</keyword>
<dbReference type="GO" id="GO:0006264">
    <property type="term" value="P:mitochondrial DNA replication"/>
    <property type="evidence" value="ECO:0007669"/>
    <property type="project" value="TreeGrafter"/>
</dbReference>
<keyword evidence="1" id="KW-0540">Nuclease</keyword>
<dbReference type="GO" id="GO:0005739">
    <property type="term" value="C:mitochondrion"/>
    <property type="evidence" value="ECO:0007669"/>
    <property type="project" value="UniProtKB-SubCell"/>
</dbReference>
<feature type="active site" evidence="1">
    <location>
        <position position="171"/>
    </location>
</feature>
<protein>
    <recommendedName>
        <fullName evidence="1">Mitochondrial genome maintenance exonuclease 1</fullName>
        <ecNumber evidence="1">3.1.-.-</ecNumber>
    </recommendedName>
</protein>
<organism evidence="2">
    <name type="scientific">Phallusia mammillata</name>
    <dbReference type="NCBI Taxonomy" id="59560"/>
    <lineage>
        <taxon>Eukaryota</taxon>
        <taxon>Metazoa</taxon>
        <taxon>Chordata</taxon>
        <taxon>Tunicata</taxon>
        <taxon>Ascidiacea</taxon>
        <taxon>Phlebobranchia</taxon>
        <taxon>Ascidiidae</taxon>
        <taxon>Phallusia</taxon>
    </lineage>
</organism>
<dbReference type="PANTHER" id="PTHR31340:SF5">
    <property type="entry name" value="MITOCHONDRIAL GENOME MAINTENANCE EXONUCLEASE 1"/>
    <property type="match status" value="1"/>
</dbReference>
<keyword evidence="1" id="KW-0378">Hydrolase</keyword>
<reference evidence="2" key="1">
    <citation type="submission" date="2020-04" db="EMBL/GenBank/DDBJ databases">
        <authorList>
            <person name="Neveu A P."/>
        </authorList>
    </citation>
    <scope>NUCLEOTIDE SEQUENCE</scope>
    <source>
        <tissue evidence="2">Whole embryo</tissue>
    </source>
</reference>
<sequence length="274" mass="31500">MFSLARCCQLITTATRLIQRFTSSSTNRIDFPFFKTDDFFQSDETPTFEHLPGVTRVLGATKPVEVTLRLLAWKKKMISELGEAGFAKMQQETLDAGKFCHKSIEDYLNGVPLKDICVESSAENLWESVLPHLNDITDVRKVEQRVEHPILGYKGYVDCVAKYRNEWCLIDWKTSKKVKRNLEDCYDDPLQIAAYAGALNVKSPVQDQIRSGLIVKIYYDRSAATAFNLNSFALEFYWEQWLRRLAQYRKGSTKMKEETVADFLSIASKVYGEK</sequence>
<accession>A0A6F9DK23</accession>
<dbReference type="EC" id="3.1.-.-" evidence="1"/>
<dbReference type="Gene3D" id="3.90.320.10">
    <property type="match status" value="1"/>
</dbReference>
<dbReference type="GO" id="GO:0043504">
    <property type="term" value="P:mitochondrial DNA repair"/>
    <property type="evidence" value="ECO:0007669"/>
    <property type="project" value="UniProtKB-UniRule"/>
</dbReference>
<dbReference type="GO" id="GO:0008297">
    <property type="term" value="F:single-stranded DNA exodeoxyribonuclease activity"/>
    <property type="evidence" value="ECO:0007669"/>
    <property type="project" value="UniProtKB-UniRule"/>
</dbReference>
<dbReference type="EMBL" id="LR787952">
    <property type="protein sequence ID" value="CAB3263814.1"/>
    <property type="molecule type" value="mRNA"/>
</dbReference>
<dbReference type="HAMAP" id="MF_03030">
    <property type="entry name" value="MGME1"/>
    <property type="match status" value="1"/>
</dbReference>
<evidence type="ECO:0000256" key="1">
    <source>
        <dbReference type="HAMAP-Rule" id="MF_03030"/>
    </source>
</evidence>
<comment type="similarity">
    <text evidence="1">Belongs to the MGME1 family.</text>
</comment>
<dbReference type="AlphaFoldDB" id="A0A6F9DK23"/>
<proteinExistence type="evidence at transcript level"/>
<feature type="active site" evidence="1">
    <location>
        <position position="173"/>
    </location>
</feature>
<dbReference type="PANTHER" id="PTHR31340">
    <property type="entry name" value="MITOCHONDRIAL GENOME MAINTENANCE EXONUCLEASE 1"/>
    <property type="match status" value="1"/>
</dbReference>
<feature type="active site" evidence="1">
    <location>
        <position position="158"/>
    </location>
</feature>